<reference evidence="3 4" key="1">
    <citation type="submission" date="2021-02" db="EMBL/GenBank/DDBJ databases">
        <title>Actinophytocola xerophila sp. nov., isolated from soil of cotton cropping field.</title>
        <authorList>
            <person name="Huang R."/>
            <person name="Chen X."/>
            <person name="Ge X."/>
            <person name="Liu W."/>
        </authorList>
    </citation>
    <scope>NUCLEOTIDE SEQUENCE [LARGE SCALE GENOMIC DNA]</scope>
    <source>
        <strain evidence="3 4">S1-96</strain>
    </source>
</reference>
<dbReference type="EMBL" id="JAFFZE010000009">
    <property type="protein sequence ID" value="MCT2583393.1"/>
    <property type="molecule type" value="Genomic_DNA"/>
</dbReference>
<feature type="signal peptide" evidence="2">
    <location>
        <begin position="1"/>
        <end position="23"/>
    </location>
</feature>
<dbReference type="Proteomes" id="UP001156441">
    <property type="component" value="Unassembled WGS sequence"/>
</dbReference>
<keyword evidence="2" id="KW-0732">Signal</keyword>
<evidence type="ECO:0000256" key="1">
    <source>
        <dbReference type="SAM" id="MobiDB-lite"/>
    </source>
</evidence>
<feature type="compositionally biased region" description="Low complexity" evidence="1">
    <location>
        <begin position="23"/>
        <end position="32"/>
    </location>
</feature>
<feature type="chain" id="PRO_5045759935" description="DUF4352 domain-containing protein" evidence="2">
    <location>
        <begin position="24"/>
        <end position="270"/>
    </location>
</feature>
<evidence type="ECO:0000313" key="4">
    <source>
        <dbReference type="Proteomes" id="UP001156441"/>
    </source>
</evidence>
<gene>
    <name evidence="3" type="ORF">JT362_09715</name>
</gene>
<protein>
    <recommendedName>
        <fullName evidence="5">DUF4352 domain-containing protein</fullName>
    </recommendedName>
</protein>
<evidence type="ECO:0000313" key="3">
    <source>
        <dbReference type="EMBL" id="MCT2583393.1"/>
    </source>
</evidence>
<dbReference type="RefSeq" id="WP_260190771.1">
    <property type="nucleotide sequence ID" value="NZ_JAFFZE010000009.1"/>
</dbReference>
<accession>A0ABT2J6A1</accession>
<keyword evidence="4" id="KW-1185">Reference proteome</keyword>
<proteinExistence type="predicted"/>
<sequence>MGDRSRKLVAVVVAALAVTTACSEGSGSSSAAGGAGDGDNPKEIASADEVIEVVDQGFATYRVEKPGIKSDYLSYGFVVENVSDEVALTVRARVEFLDEAGEPVEDASQGHEFSVVLPGQRMGVGGSDMYADTTSDVRPTIADMTVEITLITALDTPDGERYRKPPGAYAELEVGDPVVGGADPATVEVTNTYDVPLKPKATAVVRDADGTIVGGMDSNATAQVQPGDSAQAEFFGLHVDEKRLAEGTIECYADPNLGRMITRTPVWHDV</sequence>
<dbReference type="PROSITE" id="PS51257">
    <property type="entry name" value="PROKAR_LIPOPROTEIN"/>
    <property type="match status" value="1"/>
</dbReference>
<feature type="region of interest" description="Disordered" evidence="1">
    <location>
        <begin position="23"/>
        <end position="42"/>
    </location>
</feature>
<evidence type="ECO:0008006" key="5">
    <source>
        <dbReference type="Google" id="ProtNLM"/>
    </source>
</evidence>
<name>A0ABT2J6A1_9PSEU</name>
<organism evidence="3 4">
    <name type="scientific">Actinophytocola gossypii</name>
    <dbReference type="NCBI Taxonomy" id="2812003"/>
    <lineage>
        <taxon>Bacteria</taxon>
        <taxon>Bacillati</taxon>
        <taxon>Actinomycetota</taxon>
        <taxon>Actinomycetes</taxon>
        <taxon>Pseudonocardiales</taxon>
        <taxon>Pseudonocardiaceae</taxon>
    </lineage>
</organism>
<evidence type="ECO:0000256" key="2">
    <source>
        <dbReference type="SAM" id="SignalP"/>
    </source>
</evidence>
<comment type="caution">
    <text evidence="3">The sequence shown here is derived from an EMBL/GenBank/DDBJ whole genome shotgun (WGS) entry which is preliminary data.</text>
</comment>